<dbReference type="Proteomes" id="UP000315636">
    <property type="component" value="Unassembled WGS sequence"/>
</dbReference>
<dbReference type="Pfam" id="PF03860">
    <property type="entry name" value="Csp"/>
    <property type="match status" value="1"/>
</dbReference>
<accession>A0A521FGD3</accession>
<gene>
    <name evidence="1" type="ORF">SAMN06264849_11920</name>
</gene>
<proteinExistence type="predicted"/>
<dbReference type="RefSeq" id="WP_246065004.1">
    <property type="nucleotide sequence ID" value="NZ_FXTI01000019.1"/>
</dbReference>
<name>A0A521FGD3_9BACL</name>
<dbReference type="CDD" id="cd08026">
    <property type="entry name" value="DUF326"/>
    <property type="match status" value="1"/>
</dbReference>
<organism evidence="1 2">
    <name type="scientific">Melghirimyces algeriensis</name>
    <dbReference type="NCBI Taxonomy" id="910412"/>
    <lineage>
        <taxon>Bacteria</taxon>
        <taxon>Bacillati</taxon>
        <taxon>Bacillota</taxon>
        <taxon>Bacilli</taxon>
        <taxon>Bacillales</taxon>
        <taxon>Thermoactinomycetaceae</taxon>
        <taxon>Melghirimyces</taxon>
    </lineage>
</organism>
<evidence type="ECO:0000313" key="2">
    <source>
        <dbReference type="Proteomes" id="UP000315636"/>
    </source>
</evidence>
<evidence type="ECO:0008006" key="3">
    <source>
        <dbReference type="Google" id="ProtNLM"/>
    </source>
</evidence>
<dbReference type="PANTHER" id="PTHR37310">
    <property type="entry name" value="CYTOPLASMIC PROTEIN-RELATED"/>
    <property type="match status" value="1"/>
</dbReference>
<protein>
    <recommendedName>
        <fullName evidence="3">Ferredoxin</fullName>
    </recommendedName>
</protein>
<sequence length="114" mass="12709">MEYGQQMKPTSLIGIIQHCTTVCDGMVTMVACMPDVAQRRMQLRLLRDCADICSLTAQMLARNSPFSRQMALLCAQVCEACGRECMKFPDPHSQHCARVCLHCADACRKYAMCG</sequence>
<dbReference type="InterPro" id="IPR005560">
    <property type="entry name" value="Csp_YhjQ"/>
</dbReference>
<dbReference type="PANTHER" id="PTHR37310:SF1">
    <property type="entry name" value="CYTOPLASMIC PROTEIN"/>
    <property type="match status" value="1"/>
</dbReference>
<dbReference type="EMBL" id="FXTI01000019">
    <property type="protein sequence ID" value="SMO95175.1"/>
    <property type="molecule type" value="Genomic_DNA"/>
</dbReference>
<dbReference type="InterPro" id="IPR044543">
    <property type="entry name" value="YHJQ-like"/>
</dbReference>
<keyword evidence="2" id="KW-1185">Reference proteome</keyword>
<dbReference type="Gene3D" id="1.20.1270.360">
    <property type="match status" value="1"/>
</dbReference>
<evidence type="ECO:0000313" key="1">
    <source>
        <dbReference type="EMBL" id="SMO95175.1"/>
    </source>
</evidence>
<reference evidence="1 2" key="1">
    <citation type="submission" date="2017-05" db="EMBL/GenBank/DDBJ databases">
        <authorList>
            <person name="Varghese N."/>
            <person name="Submissions S."/>
        </authorList>
    </citation>
    <scope>NUCLEOTIDE SEQUENCE [LARGE SCALE GENOMIC DNA]</scope>
    <source>
        <strain evidence="1 2">DSM 45474</strain>
    </source>
</reference>
<dbReference type="AlphaFoldDB" id="A0A521FGD3"/>